<reference evidence="2 3" key="1">
    <citation type="submission" date="2014-03" db="EMBL/GenBank/DDBJ databases">
        <authorList>
            <person name="Churilla B.M."/>
            <person name="Abrahim M.R."/>
            <person name="Burke K.A."/>
            <person name="Yu V.J."/>
            <person name="Adkins N.L."/>
            <person name="Cohen K.L."/>
            <person name="Colicchio M.A."/>
            <person name="Fasoranti T.O."/>
            <person name="Genkil J.S."/>
            <person name="Kramer Z.J."/>
            <person name="Prout A.K."/>
            <person name="Schafer C.E."/>
            <person name="Schwarz A.G."/>
            <person name="Tish M."/>
            <person name="Vispute N."/>
            <person name="Wilkes K.E."/>
            <person name="Williams C.R."/>
            <person name="Xiao X."/>
            <person name="Yoder B.A."/>
            <person name="Lapin J.S."/>
            <person name="Ott C.T."/>
            <person name="Walburn T.D."/>
            <person name="Bradley K.W."/>
            <person name="Clarke D.Q."/>
            <person name="Lewis M.F."/>
            <person name="Barker L.P."/>
            <person name="Bailey C."/>
            <person name="Asai D.J."/>
            <person name="Bowman C.A."/>
            <person name="Russell D.A."/>
            <person name="Pope W.H."/>
            <person name="Jacobs-Sera D."/>
            <person name="Hendrix R.W."/>
            <person name="Hatfull G.F."/>
        </authorList>
    </citation>
    <scope>NUCLEOTIDE SEQUENCE [LARGE SCALE GENOMIC DNA]</scope>
</reference>
<evidence type="ECO:0000313" key="2">
    <source>
        <dbReference type="EMBL" id="AID18146.1"/>
    </source>
</evidence>
<feature type="region of interest" description="Disordered" evidence="1">
    <location>
        <begin position="1"/>
        <end position="87"/>
    </location>
</feature>
<protein>
    <submittedName>
        <fullName evidence="2">Uncharacterized protein</fullName>
    </submittedName>
</protein>
<evidence type="ECO:0000313" key="3">
    <source>
        <dbReference type="Proteomes" id="UP000027390"/>
    </source>
</evidence>
<sequence>MKHPLTANDHDLTPETGPKGPIAIYPSHVWRGRWEPAPEKPETGVRRPLNEGMWRAKSAAREGEAKSHRARRRAREGWTSAASNRQV</sequence>
<proteinExistence type="predicted"/>
<dbReference type="EMBL" id="KJ595575">
    <property type="protein sequence ID" value="AID18146.1"/>
    <property type="molecule type" value="Genomic_DNA"/>
</dbReference>
<organism evidence="2 3">
    <name type="scientific">Mycobacterium phage Willis</name>
    <dbReference type="NCBI Taxonomy" id="1486404"/>
    <lineage>
        <taxon>Viruses</taxon>
        <taxon>Duplodnaviria</taxon>
        <taxon>Heunggongvirae</taxon>
        <taxon>Uroviricota</taxon>
        <taxon>Caudoviricetes</taxon>
        <taxon>Ceeclamvirinae</taxon>
        <taxon>Bixzunavirus</taxon>
        <taxon>Bixzunavirus Bxz1</taxon>
    </lineage>
</organism>
<feature type="compositionally biased region" description="Basic and acidic residues" evidence="1">
    <location>
        <begin position="32"/>
        <end position="49"/>
    </location>
</feature>
<name>A0A068CBU3_9CAUD</name>
<dbReference type="Proteomes" id="UP000027390">
    <property type="component" value="Segment"/>
</dbReference>
<gene>
    <name evidence="2" type="primary">66</name>
    <name evidence="2" type="ORF">PBI_WILLIS_66</name>
</gene>
<evidence type="ECO:0000256" key="1">
    <source>
        <dbReference type="SAM" id="MobiDB-lite"/>
    </source>
</evidence>
<accession>A0A068CBU3</accession>